<evidence type="ECO:0000256" key="16">
    <source>
        <dbReference type="ARBA" id="ARBA00038296"/>
    </source>
</evidence>
<comment type="subcellular location">
    <subcellularLocation>
        <location evidence="1">Basolateral cell membrane</location>
    </subcellularLocation>
    <subcellularLocation>
        <location evidence="2">Cell membrane</location>
        <topology evidence="2">Lipid-anchor</topology>
    </subcellularLocation>
    <subcellularLocation>
        <location evidence="3">Cytoplasm</location>
    </subcellularLocation>
</comment>
<evidence type="ECO:0000256" key="8">
    <source>
        <dbReference type="ARBA" id="ARBA00022737"/>
    </source>
</evidence>
<dbReference type="InterPro" id="IPR041267">
    <property type="entry name" value="NLRP_HD2"/>
</dbReference>
<evidence type="ECO:0000256" key="3">
    <source>
        <dbReference type="ARBA" id="ARBA00004496"/>
    </source>
</evidence>
<evidence type="ECO:0000256" key="15">
    <source>
        <dbReference type="ARBA" id="ARBA00023288"/>
    </source>
</evidence>
<evidence type="ECO:0000259" key="17">
    <source>
        <dbReference type="PROSITE" id="PS50209"/>
    </source>
</evidence>
<reference evidence="18" key="2">
    <citation type="submission" date="2025-08" db="UniProtKB">
        <authorList>
            <consortium name="Ensembl"/>
        </authorList>
    </citation>
    <scope>IDENTIFICATION</scope>
</reference>
<evidence type="ECO:0000256" key="1">
    <source>
        <dbReference type="ARBA" id="ARBA00004187"/>
    </source>
</evidence>
<gene>
    <name evidence="18" type="primary">NLRC3</name>
</gene>
<feature type="domain" description="CARD" evidence="17">
    <location>
        <begin position="25"/>
        <end position="93"/>
    </location>
</feature>
<evidence type="ECO:0000256" key="6">
    <source>
        <dbReference type="ARBA" id="ARBA00022588"/>
    </source>
</evidence>
<keyword evidence="10" id="KW-0067">ATP-binding</keyword>
<keyword evidence="14" id="KW-0564">Palmitate</keyword>
<protein>
    <recommendedName>
        <fullName evidence="17">CARD domain-containing protein</fullName>
    </recommendedName>
</protein>
<dbReference type="Ensembl" id="ENSDCDT00010008466.1">
    <property type="protein sequence ID" value="ENSDCDP00010008066.1"/>
    <property type="gene ID" value="ENSDCDG00010003612.1"/>
</dbReference>
<evidence type="ECO:0000256" key="13">
    <source>
        <dbReference type="ARBA" id="ARBA00023136"/>
    </source>
</evidence>
<keyword evidence="13" id="KW-0472">Membrane</keyword>
<evidence type="ECO:0000256" key="9">
    <source>
        <dbReference type="ARBA" id="ARBA00022741"/>
    </source>
</evidence>
<sequence>MERHTHIPWQDDPYIDVTATPPKARRGEKEAWLHKHRKALQLLITARLLEAVLSHLKKAECLTDDETGFIRHRGTPQDRVLTLLELLSIKDPQGTVLQTFLQTSYPQEFQVICQYDSMIKQQKELIYKHFREVPGSPSYTHVKQTPITEDPAIGHGLLVVEGLTDLQEREHDLTQLSVTRGGGPLHGRPLRLDRLLLPLTHASPSPRVCLTVGVAGSGKSRLVRRFVNLWSKGCIHQEITLVLPVACWELGAYDRLSADRMMRMLLPSAAEGVEVGGACKVLLVIDGLEEFRSPLNFADTAPTSDPKREIPIADLFTNIIRGNLLPGAMLWLLCRPGVGARIPAGLVDRVTEVPPLSHTNIRYYLHTRSFTHTLNEQLVWSHLTSQKPLLVLCSIPAICRTVTDTLLCLVEDGTEDKPLPQTLTEVYAHYCWPLPQSSDWSRSSARKQLGALGKLAFYSLLRGRHTHTESEARAYGLDLPPPPGTLGCRVLQREASVYSGPGVCVWRFTHLSLQEFLAAVFYYSSSRRAMFDLFSESGVSWPRLGFSSHYRAALQRAEQLHAAAQKADQSNTAANLQLFQSFLTGLLSPAIFEVLGVALGISRDEHSAHRVAVATALQLGVAGIGGGAVTMHSVSLVACLAEMRQTELLRSVEDDLIGCRLQGKLTPPTCAVLAYLLQVSAICTDDTNLSSCLDHSALKKLLPQLLYCNNLRLDCNELKDDAMDLLGSLLSAKDCHIQILSLADNFISNKGAKPLSRALLVNRTLTGLDLRGNNIGSKGAKSLAEALKMNHVIVSINLQNNHIEDEGARALAEVLQSNRKLISLNLQKNSITADGVKRIAESLKKNQTLKELNISSNQVGDAGAAALAQALTINHSLQSLRLQSSSVSDRGVTALTQALRLNHGLTSLILRENSVRVDGARALARALQDNHTLEELDLTANLLHDEGVTAVAAAVKVNRALVSLHLQWNFMKSGAAQALAHSLLSNTHLKLLDLQENTLGDEGVVSLATALKTNSTLCVLYLQGVSAGRAGAVALAEALMVNKTLHTLDLRGNSVGMGGAKALSSALKTNRSLRSLNLQENALGMDGAIFIATALKGNHQLTYINLQSNNIGESGAKVVSEHIRADAPECVVDI</sequence>
<dbReference type="Proteomes" id="UP000694580">
    <property type="component" value="Chromosome 2"/>
</dbReference>
<dbReference type="InterPro" id="IPR001315">
    <property type="entry name" value="CARD"/>
</dbReference>
<dbReference type="PANTHER" id="PTHR24106">
    <property type="entry name" value="NACHT, LRR AND CARD DOMAINS-CONTAINING"/>
    <property type="match status" value="1"/>
</dbReference>
<comment type="similarity">
    <text evidence="16">Belongs to the NOD1-NOD2 family.</text>
</comment>
<dbReference type="GO" id="GO:0005524">
    <property type="term" value="F:ATP binding"/>
    <property type="evidence" value="ECO:0007669"/>
    <property type="project" value="UniProtKB-KW"/>
</dbReference>
<keyword evidence="12" id="KW-0391">Immunity</keyword>
<keyword evidence="9" id="KW-0547">Nucleotide-binding</keyword>
<dbReference type="InterPro" id="IPR007111">
    <property type="entry name" value="NACHT_NTPase"/>
</dbReference>
<dbReference type="GO" id="GO:0045087">
    <property type="term" value="P:innate immune response"/>
    <property type="evidence" value="ECO:0007669"/>
    <property type="project" value="UniProtKB-KW"/>
</dbReference>
<keyword evidence="4" id="KW-1003">Cell membrane</keyword>
<dbReference type="InterPro" id="IPR027417">
    <property type="entry name" value="P-loop_NTPase"/>
</dbReference>
<dbReference type="Gene3D" id="3.80.10.10">
    <property type="entry name" value="Ribonuclease Inhibitor"/>
    <property type="match status" value="4"/>
</dbReference>
<dbReference type="InterPro" id="IPR001611">
    <property type="entry name" value="Leu-rich_rpt"/>
</dbReference>
<dbReference type="Pfam" id="PF05729">
    <property type="entry name" value="NACHT"/>
    <property type="match status" value="1"/>
</dbReference>
<evidence type="ECO:0000313" key="19">
    <source>
        <dbReference type="Proteomes" id="UP000694580"/>
    </source>
</evidence>
<evidence type="ECO:0000256" key="5">
    <source>
        <dbReference type="ARBA" id="ARBA00022490"/>
    </source>
</evidence>
<evidence type="ECO:0000256" key="10">
    <source>
        <dbReference type="ARBA" id="ARBA00022840"/>
    </source>
</evidence>
<dbReference type="InterPro" id="IPR011029">
    <property type="entry name" value="DEATH-like_dom_sf"/>
</dbReference>
<dbReference type="GO" id="GO:0042981">
    <property type="term" value="P:regulation of apoptotic process"/>
    <property type="evidence" value="ECO:0007669"/>
    <property type="project" value="InterPro"/>
</dbReference>
<dbReference type="GeneID" id="114784401"/>
<keyword evidence="19" id="KW-1185">Reference proteome</keyword>
<dbReference type="RefSeq" id="XP_028825590.1">
    <property type="nucleotide sequence ID" value="XM_028969757.1"/>
</dbReference>
<reference evidence="18" key="3">
    <citation type="submission" date="2025-09" db="UniProtKB">
        <authorList>
            <consortium name="Ensembl"/>
        </authorList>
    </citation>
    <scope>IDENTIFICATION</scope>
</reference>
<dbReference type="SUPFAM" id="SSF47986">
    <property type="entry name" value="DEATH domain"/>
    <property type="match status" value="1"/>
</dbReference>
<name>A0AAY4AL30_9TELE</name>
<dbReference type="FunFam" id="3.80.10.10:FF:001349">
    <property type="entry name" value="NLR family CARD domain containing 3"/>
    <property type="match status" value="1"/>
</dbReference>
<evidence type="ECO:0000256" key="12">
    <source>
        <dbReference type="ARBA" id="ARBA00022859"/>
    </source>
</evidence>
<dbReference type="PROSITE" id="PS50209">
    <property type="entry name" value="CARD"/>
    <property type="match status" value="1"/>
</dbReference>
<reference evidence="18 19" key="1">
    <citation type="submission" date="2020-06" db="EMBL/GenBank/DDBJ databases">
        <authorList>
            <consortium name="Wellcome Sanger Institute Data Sharing"/>
        </authorList>
    </citation>
    <scope>NUCLEOTIDE SEQUENCE [LARGE SCALE GENOMIC DNA]</scope>
</reference>
<evidence type="ECO:0000256" key="11">
    <source>
        <dbReference type="ARBA" id="ARBA00022843"/>
    </source>
</evidence>
<keyword evidence="6" id="KW-0399">Innate immunity</keyword>
<evidence type="ECO:0000256" key="4">
    <source>
        <dbReference type="ARBA" id="ARBA00022475"/>
    </source>
</evidence>
<dbReference type="Gene3D" id="3.40.50.300">
    <property type="entry name" value="P-loop containing nucleotide triphosphate hydrolases"/>
    <property type="match status" value="1"/>
</dbReference>
<proteinExistence type="inferred from homology"/>
<dbReference type="SMART" id="SM00368">
    <property type="entry name" value="LRR_RI"/>
    <property type="match status" value="14"/>
</dbReference>
<keyword evidence="11" id="KW-0832">Ubl conjugation</keyword>
<dbReference type="Pfam" id="PF13516">
    <property type="entry name" value="LRR_6"/>
    <property type="match status" value="10"/>
</dbReference>
<dbReference type="GeneTree" id="ENSGT00940000159861"/>
<dbReference type="GO" id="GO:0016323">
    <property type="term" value="C:basolateral plasma membrane"/>
    <property type="evidence" value="ECO:0007669"/>
    <property type="project" value="UniProtKB-SubCell"/>
</dbReference>
<keyword evidence="15" id="KW-0449">Lipoprotein</keyword>
<dbReference type="SUPFAM" id="SSF52047">
    <property type="entry name" value="RNI-like"/>
    <property type="match status" value="2"/>
</dbReference>
<evidence type="ECO:0000313" key="18">
    <source>
        <dbReference type="Ensembl" id="ENSDCDP00010008066.1"/>
    </source>
</evidence>
<evidence type="ECO:0000256" key="14">
    <source>
        <dbReference type="ARBA" id="ARBA00023139"/>
    </source>
</evidence>
<dbReference type="Pfam" id="PF17776">
    <property type="entry name" value="NLRC4_HD2"/>
    <property type="match status" value="1"/>
</dbReference>
<dbReference type="AlphaFoldDB" id="A0AAY4AL30"/>
<keyword evidence="8" id="KW-0677">Repeat</keyword>
<dbReference type="InterPro" id="IPR051261">
    <property type="entry name" value="NLR"/>
</dbReference>
<organism evidence="18 19">
    <name type="scientific">Denticeps clupeoides</name>
    <name type="common">denticle herring</name>
    <dbReference type="NCBI Taxonomy" id="299321"/>
    <lineage>
        <taxon>Eukaryota</taxon>
        <taxon>Metazoa</taxon>
        <taxon>Chordata</taxon>
        <taxon>Craniata</taxon>
        <taxon>Vertebrata</taxon>
        <taxon>Euteleostomi</taxon>
        <taxon>Actinopterygii</taxon>
        <taxon>Neopterygii</taxon>
        <taxon>Teleostei</taxon>
        <taxon>Clupei</taxon>
        <taxon>Clupeiformes</taxon>
        <taxon>Denticipitoidei</taxon>
        <taxon>Denticipitidae</taxon>
        <taxon>Denticeps</taxon>
    </lineage>
</organism>
<accession>A0AAY4AL30</accession>
<evidence type="ECO:0000256" key="2">
    <source>
        <dbReference type="ARBA" id="ARBA00004193"/>
    </source>
</evidence>
<dbReference type="GO" id="GO:0005737">
    <property type="term" value="C:cytoplasm"/>
    <property type="evidence" value="ECO:0007669"/>
    <property type="project" value="UniProtKB-SubCell"/>
</dbReference>
<evidence type="ECO:0000256" key="7">
    <source>
        <dbReference type="ARBA" id="ARBA00022614"/>
    </source>
</evidence>
<dbReference type="CDD" id="cd01671">
    <property type="entry name" value="CARD"/>
    <property type="match status" value="1"/>
</dbReference>
<keyword evidence="7" id="KW-0433">Leucine-rich repeat</keyword>
<dbReference type="FunFam" id="3.80.10.10:FF:000236">
    <property type="entry name" value="NLR family CARD domain containing 3"/>
    <property type="match status" value="1"/>
</dbReference>
<dbReference type="InterPro" id="IPR032675">
    <property type="entry name" value="LRR_dom_sf"/>
</dbReference>
<keyword evidence="5" id="KW-0963">Cytoplasm</keyword>